<sequence length="112" mass="11950">MTSSSVIPFPNAARHPAPVQDATGEARAYHLGLLSEAGLAAREALADIYRATRTHYRGKALGEADSTLSGETLGSLASATIRMIDLRGSRNSDLELRRALTRWLDDNGGKDG</sequence>
<evidence type="ECO:0000313" key="3">
    <source>
        <dbReference type="Proteomes" id="UP001161580"/>
    </source>
</evidence>
<keyword evidence="3" id="KW-1185">Reference proteome</keyword>
<feature type="region of interest" description="Disordered" evidence="1">
    <location>
        <begin position="1"/>
        <end position="20"/>
    </location>
</feature>
<proteinExistence type="predicted"/>
<dbReference type="EMBL" id="JALDYZ010000001">
    <property type="protein sequence ID" value="MDI7921099.1"/>
    <property type="molecule type" value="Genomic_DNA"/>
</dbReference>
<protein>
    <submittedName>
        <fullName evidence="2">Uncharacterized protein</fullName>
    </submittedName>
</protein>
<dbReference type="AlphaFoldDB" id="A0AAE3TZK9"/>
<evidence type="ECO:0000313" key="2">
    <source>
        <dbReference type="EMBL" id="MDI7921099.1"/>
    </source>
</evidence>
<accession>A0AAE3TZK9</accession>
<evidence type="ECO:0000256" key="1">
    <source>
        <dbReference type="SAM" id="MobiDB-lite"/>
    </source>
</evidence>
<organism evidence="2 3">
    <name type="scientific">Ferirhizobium litorale</name>
    <dbReference type="NCBI Taxonomy" id="2927786"/>
    <lineage>
        <taxon>Bacteria</taxon>
        <taxon>Pseudomonadati</taxon>
        <taxon>Pseudomonadota</taxon>
        <taxon>Alphaproteobacteria</taxon>
        <taxon>Hyphomicrobiales</taxon>
        <taxon>Rhizobiaceae</taxon>
        <taxon>Ferirhizobium</taxon>
    </lineage>
</organism>
<dbReference type="RefSeq" id="WP_311785250.1">
    <property type="nucleotide sequence ID" value="NZ_JALDYY010000001.1"/>
</dbReference>
<reference evidence="2" key="1">
    <citation type="submission" date="2022-03" db="EMBL/GenBank/DDBJ databases">
        <title>Fererhizobium litorale gen. nov., sp. nov., isolated from sandy sediments of the Sea of Japan seashore.</title>
        <authorList>
            <person name="Romanenko L."/>
            <person name="Kurilenko V."/>
            <person name="Otstavnykh N."/>
            <person name="Svetashev V."/>
            <person name="Tekutyeva L."/>
            <person name="Isaeva M."/>
            <person name="Mikhailov V."/>
        </authorList>
    </citation>
    <scope>NUCLEOTIDE SEQUENCE</scope>
    <source>
        <strain evidence="2">KMM 9576</strain>
    </source>
</reference>
<gene>
    <name evidence="2" type="ORF">MRS75_03260</name>
</gene>
<comment type="caution">
    <text evidence="2">The sequence shown here is derived from an EMBL/GenBank/DDBJ whole genome shotgun (WGS) entry which is preliminary data.</text>
</comment>
<name>A0AAE3TZK9_9HYPH</name>
<dbReference type="Proteomes" id="UP001161580">
    <property type="component" value="Unassembled WGS sequence"/>
</dbReference>